<sequence length="183" mass="21317">MRKFITHKYLFLSISYFDCAYSKRVELALRLKSIPYEYMEEDLSNKSQLLLEYNPVHKKVPVLIHNGKPISESHIILEYIEETWKTAPKLLPEDPYERAKVRFWGSFIQQQLFESILKLVTRHGEAQEKAATEVIERQGVFEEGMKKYFGGGASFTNEKNWGLLDILMGSTFGAYEVHEETSN</sequence>
<evidence type="ECO:0000313" key="6">
    <source>
        <dbReference type="Proteomes" id="UP000238479"/>
    </source>
</evidence>
<evidence type="ECO:0000256" key="3">
    <source>
        <dbReference type="RuleBase" id="RU369102"/>
    </source>
</evidence>
<dbReference type="Pfam" id="PF02798">
    <property type="entry name" value="GST_N"/>
    <property type="match status" value="1"/>
</dbReference>
<dbReference type="PROSITE" id="PS51354">
    <property type="entry name" value="GLUTAREDOXIN_2"/>
    <property type="match status" value="1"/>
</dbReference>
<comment type="caution">
    <text evidence="5">The sequence shown here is derived from an EMBL/GenBank/DDBJ whole genome shotgun (WGS) entry which is preliminary data.</text>
</comment>
<name>A0A2P6P2M1_ROSCH</name>
<dbReference type="InterPro" id="IPR045073">
    <property type="entry name" value="Omega/Tau-like"/>
</dbReference>
<dbReference type="InterPro" id="IPR036282">
    <property type="entry name" value="Glutathione-S-Trfase_C_sf"/>
</dbReference>
<dbReference type="InterPro" id="IPR036249">
    <property type="entry name" value="Thioredoxin-like_sf"/>
</dbReference>
<evidence type="ECO:0000256" key="2">
    <source>
        <dbReference type="ARBA" id="ARBA00047960"/>
    </source>
</evidence>
<dbReference type="EC" id="2.5.1.18" evidence="3"/>
<evidence type="ECO:0000259" key="4">
    <source>
        <dbReference type="PROSITE" id="PS50404"/>
    </source>
</evidence>
<dbReference type="EMBL" id="PDCK01000045">
    <property type="protein sequence ID" value="PRQ16169.1"/>
    <property type="molecule type" value="Genomic_DNA"/>
</dbReference>
<feature type="domain" description="GST N-terminal" evidence="4">
    <location>
        <begin position="9"/>
        <end position="88"/>
    </location>
</feature>
<dbReference type="SUPFAM" id="SSF52833">
    <property type="entry name" value="Thioredoxin-like"/>
    <property type="match status" value="1"/>
</dbReference>
<dbReference type="InterPro" id="IPR004045">
    <property type="entry name" value="Glutathione_S-Trfase_N"/>
</dbReference>
<comment type="catalytic activity">
    <reaction evidence="2 3">
        <text>RX + glutathione = an S-substituted glutathione + a halide anion + H(+)</text>
        <dbReference type="Rhea" id="RHEA:16437"/>
        <dbReference type="ChEBI" id="CHEBI:15378"/>
        <dbReference type="ChEBI" id="CHEBI:16042"/>
        <dbReference type="ChEBI" id="CHEBI:17792"/>
        <dbReference type="ChEBI" id="CHEBI:57925"/>
        <dbReference type="ChEBI" id="CHEBI:90779"/>
        <dbReference type="EC" id="2.5.1.18"/>
    </reaction>
</comment>
<dbReference type="PROSITE" id="PS50404">
    <property type="entry name" value="GST_NTER"/>
    <property type="match status" value="1"/>
</dbReference>
<reference evidence="5 6" key="1">
    <citation type="journal article" date="2018" name="Nat. Genet.">
        <title>The Rosa genome provides new insights in the design of modern roses.</title>
        <authorList>
            <person name="Bendahmane M."/>
        </authorList>
    </citation>
    <scope>NUCLEOTIDE SEQUENCE [LARGE SCALE GENOMIC DNA]</scope>
    <source>
        <strain evidence="6">cv. Old Blush</strain>
    </source>
</reference>
<dbReference type="CDD" id="cd03185">
    <property type="entry name" value="GST_C_Tau"/>
    <property type="match status" value="1"/>
</dbReference>
<dbReference type="InterPro" id="IPR040079">
    <property type="entry name" value="Glutathione_S-Trfase"/>
</dbReference>
<dbReference type="SFLD" id="SFLDG00358">
    <property type="entry name" value="Main_(cytGST)"/>
    <property type="match status" value="1"/>
</dbReference>
<dbReference type="PANTHER" id="PTHR11260">
    <property type="entry name" value="GLUTATHIONE S-TRANSFERASE, GST, SUPERFAMILY, GST DOMAIN CONTAINING"/>
    <property type="match status" value="1"/>
</dbReference>
<dbReference type="GO" id="GO:0005829">
    <property type="term" value="C:cytosol"/>
    <property type="evidence" value="ECO:0007669"/>
    <property type="project" value="UniProtKB-SubCell"/>
</dbReference>
<dbReference type="InterPro" id="IPR045074">
    <property type="entry name" value="GST_C_Tau"/>
</dbReference>
<comment type="function">
    <text evidence="3">Is involved in the conjugation of reduced glutathione to a wide number of exogenous and endogenous hydrophobic electrophiles.</text>
</comment>
<proteinExistence type="inferred from homology"/>
<accession>A0A2P6P2M1</accession>
<gene>
    <name evidence="5" type="ORF">RchiOBHm_Chr7g0181301</name>
</gene>
<evidence type="ECO:0000313" key="5">
    <source>
        <dbReference type="EMBL" id="PRQ16169.1"/>
    </source>
</evidence>
<keyword evidence="6" id="KW-1185">Reference proteome</keyword>
<dbReference type="FunFam" id="3.40.30.10:FF:000014">
    <property type="entry name" value="Tau class glutathione S-transferase"/>
    <property type="match status" value="1"/>
</dbReference>
<comment type="subcellular location">
    <subcellularLocation>
        <location evidence="3">Cytoplasm</location>
        <location evidence="3">Cytosol</location>
    </subcellularLocation>
</comment>
<dbReference type="SUPFAM" id="SSF47616">
    <property type="entry name" value="GST C-terminal domain-like"/>
    <property type="match status" value="1"/>
</dbReference>
<protein>
    <recommendedName>
        <fullName evidence="3">Glutathione S-transferase</fullName>
        <ecNumber evidence="3">2.5.1.18</ecNumber>
    </recommendedName>
</protein>
<dbReference type="GO" id="GO:0004364">
    <property type="term" value="F:glutathione transferase activity"/>
    <property type="evidence" value="ECO:0007669"/>
    <property type="project" value="UniProtKB-UniRule"/>
</dbReference>
<keyword evidence="1 3" id="KW-0808">Transferase</keyword>
<dbReference type="GO" id="GO:0006749">
    <property type="term" value="P:glutathione metabolic process"/>
    <property type="evidence" value="ECO:0007669"/>
    <property type="project" value="InterPro"/>
</dbReference>
<dbReference type="Gene3D" id="3.40.30.10">
    <property type="entry name" value="Glutaredoxin"/>
    <property type="match status" value="1"/>
</dbReference>
<organism evidence="5 6">
    <name type="scientific">Rosa chinensis</name>
    <name type="common">China rose</name>
    <dbReference type="NCBI Taxonomy" id="74649"/>
    <lineage>
        <taxon>Eukaryota</taxon>
        <taxon>Viridiplantae</taxon>
        <taxon>Streptophyta</taxon>
        <taxon>Embryophyta</taxon>
        <taxon>Tracheophyta</taxon>
        <taxon>Spermatophyta</taxon>
        <taxon>Magnoliopsida</taxon>
        <taxon>eudicotyledons</taxon>
        <taxon>Gunneridae</taxon>
        <taxon>Pentapetalae</taxon>
        <taxon>rosids</taxon>
        <taxon>fabids</taxon>
        <taxon>Rosales</taxon>
        <taxon>Rosaceae</taxon>
        <taxon>Rosoideae</taxon>
        <taxon>Rosoideae incertae sedis</taxon>
        <taxon>Rosa</taxon>
    </lineage>
</organism>
<keyword evidence="3" id="KW-0963">Cytoplasm</keyword>
<dbReference type="AlphaFoldDB" id="A0A2P6P2M1"/>
<dbReference type="Proteomes" id="UP000238479">
    <property type="component" value="Chromosome 7"/>
</dbReference>
<dbReference type="Gene3D" id="1.20.1050.10">
    <property type="match status" value="1"/>
</dbReference>
<dbReference type="Gramene" id="PRQ16169">
    <property type="protein sequence ID" value="PRQ16169"/>
    <property type="gene ID" value="RchiOBHm_Chr7g0181301"/>
</dbReference>
<dbReference type="PANTHER" id="PTHR11260:SF753">
    <property type="entry name" value="GLUTATHIONE TRANSFERASE"/>
    <property type="match status" value="1"/>
</dbReference>
<evidence type="ECO:0000256" key="1">
    <source>
        <dbReference type="ARBA" id="ARBA00022679"/>
    </source>
</evidence>
<dbReference type="SFLD" id="SFLDG01152">
    <property type="entry name" value="Main.3:_Omega-_and_Tau-like"/>
    <property type="match status" value="1"/>
</dbReference>
<dbReference type="OMA" id="LYGMWAT"/>
<comment type="similarity">
    <text evidence="3">Belongs to the GST superfamily.</text>
</comment>
<dbReference type="SFLD" id="SFLDS00019">
    <property type="entry name" value="Glutathione_Transferase_(cytos"/>
    <property type="match status" value="1"/>
</dbReference>
<dbReference type="CDD" id="cd03058">
    <property type="entry name" value="GST_N_Tau"/>
    <property type="match status" value="1"/>
</dbReference>